<dbReference type="EMBL" id="GBRH01186404">
    <property type="protein sequence ID" value="JAE11492.1"/>
    <property type="molecule type" value="Transcribed_RNA"/>
</dbReference>
<proteinExistence type="predicted"/>
<evidence type="ECO:0000313" key="1">
    <source>
        <dbReference type="EMBL" id="JAE11492.1"/>
    </source>
</evidence>
<accession>A0A0A9FGN2</accession>
<reference evidence="1" key="2">
    <citation type="journal article" date="2015" name="Data Brief">
        <title>Shoot transcriptome of the giant reed, Arundo donax.</title>
        <authorList>
            <person name="Barrero R.A."/>
            <person name="Guerrero F.D."/>
            <person name="Moolhuijzen P."/>
            <person name="Goolsby J.A."/>
            <person name="Tidwell J."/>
            <person name="Bellgard S.E."/>
            <person name="Bellgard M.I."/>
        </authorList>
    </citation>
    <scope>NUCLEOTIDE SEQUENCE</scope>
    <source>
        <tissue evidence="1">Shoot tissue taken approximately 20 cm above the soil surface</tissue>
    </source>
</reference>
<protein>
    <submittedName>
        <fullName evidence="1">Uncharacterized protein</fullName>
    </submittedName>
</protein>
<reference evidence="1" key="1">
    <citation type="submission" date="2014-09" db="EMBL/GenBank/DDBJ databases">
        <authorList>
            <person name="Magalhaes I.L.F."/>
            <person name="Oliveira U."/>
            <person name="Santos F.R."/>
            <person name="Vidigal T.H.D.A."/>
            <person name="Brescovit A.D."/>
            <person name="Santos A.J."/>
        </authorList>
    </citation>
    <scope>NUCLEOTIDE SEQUENCE</scope>
    <source>
        <tissue evidence="1">Shoot tissue taken approximately 20 cm above the soil surface</tissue>
    </source>
</reference>
<organism evidence="1">
    <name type="scientific">Arundo donax</name>
    <name type="common">Giant reed</name>
    <name type="synonym">Donax arundinaceus</name>
    <dbReference type="NCBI Taxonomy" id="35708"/>
    <lineage>
        <taxon>Eukaryota</taxon>
        <taxon>Viridiplantae</taxon>
        <taxon>Streptophyta</taxon>
        <taxon>Embryophyta</taxon>
        <taxon>Tracheophyta</taxon>
        <taxon>Spermatophyta</taxon>
        <taxon>Magnoliopsida</taxon>
        <taxon>Liliopsida</taxon>
        <taxon>Poales</taxon>
        <taxon>Poaceae</taxon>
        <taxon>PACMAD clade</taxon>
        <taxon>Arundinoideae</taxon>
        <taxon>Arundineae</taxon>
        <taxon>Arundo</taxon>
    </lineage>
</organism>
<name>A0A0A9FGN2_ARUDO</name>
<dbReference type="AlphaFoldDB" id="A0A0A9FGN2"/>
<sequence length="20" mass="2505">MLSRRKGHFIMLYKVDYCFP</sequence>